<gene>
    <name evidence="2" type="ORF">VNI00_009740</name>
</gene>
<feature type="domain" description="Enoyl reductase (ER)" evidence="1">
    <location>
        <begin position="14"/>
        <end position="343"/>
    </location>
</feature>
<proteinExistence type="predicted"/>
<name>A0AAW0CPU3_9AGAR</name>
<dbReference type="SMART" id="SM00829">
    <property type="entry name" value="PKS_ER"/>
    <property type="match status" value="1"/>
</dbReference>
<dbReference type="SUPFAM" id="SSF51735">
    <property type="entry name" value="NAD(P)-binding Rossmann-fold domains"/>
    <property type="match status" value="1"/>
</dbReference>
<keyword evidence="3" id="KW-1185">Reference proteome</keyword>
<dbReference type="InterPro" id="IPR020843">
    <property type="entry name" value="ER"/>
</dbReference>
<dbReference type="AlphaFoldDB" id="A0AAW0CPU3"/>
<dbReference type="InterPro" id="IPR013154">
    <property type="entry name" value="ADH-like_N"/>
</dbReference>
<dbReference type="Gene3D" id="3.40.50.720">
    <property type="entry name" value="NAD(P)-binding Rossmann-like Domain"/>
    <property type="match status" value="1"/>
</dbReference>
<dbReference type="Pfam" id="PF00107">
    <property type="entry name" value="ADH_zinc_N"/>
    <property type="match status" value="1"/>
</dbReference>
<dbReference type="InterPro" id="IPR013149">
    <property type="entry name" value="ADH-like_C"/>
</dbReference>
<evidence type="ECO:0000313" key="2">
    <source>
        <dbReference type="EMBL" id="KAK7040273.1"/>
    </source>
</evidence>
<dbReference type="InterPro" id="IPR036291">
    <property type="entry name" value="NAD(P)-bd_dom_sf"/>
</dbReference>
<dbReference type="CDD" id="cd08249">
    <property type="entry name" value="enoyl_reductase_like"/>
    <property type="match status" value="1"/>
</dbReference>
<accession>A0AAW0CPU3</accession>
<protein>
    <recommendedName>
        <fullName evidence="1">Enoyl reductase (ER) domain-containing protein</fullName>
    </recommendedName>
</protein>
<sequence>MAEQKALLLKEKCGPLVLGTRPIPKPGPGELLVKVQAVGLNPVDWKIQTFGFVVEEYPTVLGSDIAGDVEELGEGVDATKWPKGSRVFYQGNYMTNNTTGFQQYSLIPADLVAKTPPKLTYSEAASIPVAFLCAAYGLFAPKPYGGELNPGFDQAVKFGGESSLVIAGNTSVGQYTTQLLRKVLGFSKVIVYASKTSEDYLKTLGATHIIDRHAVSLQNLPTVIRDLTVDSPLKVVFDAFGTSEGQNGLVSVLEEGGLLCSVDPRTISDITENGKRAFGVIGVVHFPTHRAYGVKLIKQMERWVEEGVIVPNRVRDLPDGLAGIVEGLEAVKKNKTDGCKLIAHPQENL</sequence>
<dbReference type="Proteomes" id="UP001383192">
    <property type="component" value="Unassembled WGS sequence"/>
</dbReference>
<organism evidence="2 3">
    <name type="scientific">Paramarasmius palmivorus</name>
    <dbReference type="NCBI Taxonomy" id="297713"/>
    <lineage>
        <taxon>Eukaryota</taxon>
        <taxon>Fungi</taxon>
        <taxon>Dikarya</taxon>
        <taxon>Basidiomycota</taxon>
        <taxon>Agaricomycotina</taxon>
        <taxon>Agaricomycetes</taxon>
        <taxon>Agaricomycetidae</taxon>
        <taxon>Agaricales</taxon>
        <taxon>Marasmiineae</taxon>
        <taxon>Marasmiaceae</taxon>
        <taxon>Paramarasmius</taxon>
    </lineage>
</organism>
<dbReference type="InterPro" id="IPR011032">
    <property type="entry name" value="GroES-like_sf"/>
</dbReference>
<dbReference type="SUPFAM" id="SSF50129">
    <property type="entry name" value="GroES-like"/>
    <property type="match status" value="1"/>
</dbReference>
<dbReference type="PANTHER" id="PTHR45348:SF2">
    <property type="entry name" value="ZINC-TYPE ALCOHOL DEHYDROGENASE-LIKE PROTEIN C2E1P3.01"/>
    <property type="match status" value="1"/>
</dbReference>
<comment type="caution">
    <text evidence="2">The sequence shown here is derived from an EMBL/GenBank/DDBJ whole genome shotgun (WGS) entry which is preliminary data.</text>
</comment>
<evidence type="ECO:0000313" key="3">
    <source>
        <dbReference type="Proteomes" id="UP001383192"/>
    </source>
</evidence>
<dbReference type="Pfam" id="PF08240">
    <property type="entry name" value="ADH_N"/>
    <property type="match status" value="1"/>
</dbReference>
<dbReference type="Gene3D" id="3.90.180.10">
    <property type="entry name" value="Medium-chain alcohol dehydrogenases, catalytic domain"/>
    <property type="match status" value="1"/>
</dbReference>
<dbReference type="EMBL" id="JAYKXP010000037">
    <property type="protein sequence ID" value="KAK7040273.1"/>
    <property type="molecule type" value="Genomic_DNA"/>
</dbReference>
<dbReference type="GO" id="GO:0016651">
    <property type="term" value="F:oxidoreductase activity, acting on NAD(P)H"/>
    <property type="evidence" value="ECO:0007669"/>
    <property type="project" value="InterPro"/>
</dbReference>
<dbReference type="InterPro" id="IPR047122">
    <property type="entry name" value="Trans-enoyl_RdTase-like"/>
</dbReference>
<dbReference type="PANTHER" id="PTHR45348">
    <property type="entry name" value="HYPOTHETICAL OXIDOREDUCTASE (EUROFUNG)"/>
    <property type="match status" value="1"/>
</dbReference>
<reference evidence="2 3" key="1">
    <citation type="submission" date="2024-01" db="EMBL/GenBank/DDBJ databases">
        <title>A draft genome for a cacao thread blight-causing isolate of Paramarasmius palmivorus.</title>
        <authorList>
            <person name="Baruah I.K."/>
            <person name="Bukari Y."/>
            <person name="Amoako-Attah I."/>
            <person name="Meinhardt L.W."/>
            <person name="Bailey B.A."/>
            <person name="Cohen S.P."/>
        </authorList>
    </citation>
    <scope>NUCLEOTIDE SEQUENCE [LARGE SCALE GENOMIC DNA]</scope>
    <source>
        <strain evidence="2 3">GH-12</strain>
    </source>
</reference>
<evidence type="ECO:0000259" key="1">
    <source>
        <dbReference type="SMART" id="SM00829"/>
    </source>
</evidence>